<evidence type="ECO:0000256" key="1">
    <source>
        <dbReference type="SAM" id="MobiDB-lite"/>
    </source>
</evidence>
<dbReference type="Proteomes" id="UP000594261">
    <property type="component" value="Chromosome 4"/>
</dbReference>
<dbReference type="EMBL" id="LRBV02000004">
    <property type="status" value="NOT_ANNOTATED_CDS"/>
    <property type="molecule type" value="Genomic_DNA"/>
</dbReference>
<dbReference type="AlphaFoldDB" id="A0A7N2LHI9"/>
<proteinExistence type="predicted"/>
<sequence length="394" mass="44080">MAPKKSKTIKTKAKRVSASSSKPAKRVSASSSKPAIVFDETTFQTVTKAQRFENVIQYWTIWPEREINLDELPLAVHRNLQCRNWLSLCKGLQPPPVALIREFYANLEIRSDNDFATWIRGRYFVITKNDISNALDVPRVRTPTYPYSYSNRPEISDVMTLLCGRSMTLAFTTSRINSSDLTELNYILFRIACHNIFPISHVHTIPRERCYFLYALVTDASICFASLFYETLVRAHRSKSKKHGLFFPVFIYRILRYVGVENFPSLELIHITTPIGATFLKQRTAQKRSVGPSVGSSKRPRVQSTTGDDHAEQSPVDPTGTVADIGDDGVHAHSTAADPTVPPPLSLRAMMETIMTTQAAHGQLLDGLIAEVAALRADFSEYSSAFPPPPPSDS</sequence>
<dbReference type="EnsemblPlants" id="QL04p053335:mrna">
    <property type="protein sequence ID" value="QL04p053335:mrna:CDS:1"/>
    <property type="gene ID" value="QL04p053335"/>
</dbReference>
<feature type="compositionally biased region" description="Basic residues" evidence="1">
    <location>
        <begin position="1"/>
        <end position="15"/>
    </location>
</feature>
<reference evidence="3" key="2">
    <citation type="submission" date="2021-01" db="UniProtKB">
        <authorList>
            <consortium name="EnsemblPlants"/>
        </authorList>
    </citation>
    <scope>IDENTIFICATION</scope>
</reference>
<evidence type="ECO:0000259" key="2">
    <source>
        <dbReference type="Pfam" id="PF20167"/>
    </source>
</evidence>
<accession>A0A7N2LHI9</accession>
<feature type="region of interest" description="Disordered" evidence="1">
    <location>
        <begin position="284"/>
        <end position="323"/>
    </location>
</feature>
<feature type="compositionally biased region" description="Polar residues" evidence="1">
    <location>
        <begin position="17"/>
        <end position="27"/>
    </location>
</feature>
<organism evidence="3 4">
    <name type="scientific">Quercus lobata</name>
    <name type="common">Valley oak</name>
    <dbReference type="NCBI Taxonomy" id="97700"/>
    <lineage>
        <taxon>Eukaryota</taxon>
        <taxon>Viridiplantae</taxon>
        <taxon>Streptophyta</taxon>
        <taxon>Embryophyta</taxon>
        <taxon>Tracheophyta</taxon>
        <taxon>Spermatophyta</taxon>
        <taxon>Magnoliopsida</taxon>
        <taxon>eudicotyledons</taxon>
        <taxon>Gunneridae</taxon>
        <taxon>Pentapetalae</taxon>
        <taxon>rosids</taxon>
        <taxon>fabids</taxon>
        <taxon>Fagales</taxon>
        <taxon>Fagaceae</taxon>
        <taxon>Quercus</taxon>
    </lineage>
</organism>
<evidence type="ECO:0000313" key="4">
    <source>
        <dbReference type="Proteomes" id="UP000594261"/>
    </source>
</evidence>
<keyword evidence="4" id="KW-1185">Reference proteome</keyword>
<evidence type="ECO:0000313" key="3">
    <source>
        <dbReference type="EnsemblPlants" id="QL04p053335:mrna:CDS:1"/>
    </source>
</evidence>
<dbReference type="InParanoid" id="A0A7N2LHI9"/>
<feature type="domain" description="Putative plant transposon protein" evidence="2">
    <location>
        <begin position="83"/>
        <end position="260"/>
    </location>
</feature>
<dbReference type="OMA" id="TIWPERE"/>
<feature type="region of interest" description="Disordered" evidence="1">
    <location>
        <begin position="1"/>
        <end position="27"/>
    </location>
</feature>
<reference evidence="3 4" key="1">
    <citation type="journal article" date="2016" name="G3 (Bethesda)">
        <title>First Draft Assembly and Annotation of the Genome of a California Endemic Oak Quercus lobata Nee (Fagaceae).</title>
        <authorList>
            <person name="Sork V.L."/>
            <person name="Fitz-Gibbon S.T."/>
            <person name="Puiu D."/>
            <person name="Crepeau M."/>
            <person name="Gugger P.F."/>
            <person name="Sherman R."/>
            <person name="Stevens K."/>
            <person name="Langley C.H."/>
            <person name="Pellegrini M."/>
            <person name="Salzberg S.L."/>
        </authorList>
    </citation>
    <scope>NUCLEOTIDE SEQUENCE [LARGE SCALE GENOMIC DNA]</scope>
    <source>
        <strain evidence="3 4">cv. SW786</strain>
    </source>
</reference>
<dbReference type="InterPro" id="IPR046796">
    <property type="entry name" value="Transposase_32_dom"/>
</dbReference>
<name>A0A7N2LHI9_QUELO</name>
<protein>
    <recommendedName>
        <fullName evidence="2">Putative plant transposon protein domain-containing protein</fullName>
    </recommendedName>
</protein>
<dbReference type="Gramene" id="QL04p053335:mrna">
    <property type="protein sequence ID" value="QL04p053335:mrna:CDS:1"/>
    <property type="gene ID" value="QL04p053335"/>
</dbReference>
<dbReference type="Pfam" id="PF20167">
    <property type="entry name" value="Transposase_32"/>
    <property type="match status" value="1"/>
</dbReference>